<dbReference type="GO" id="GO:0035597">
    <property type="term" value="F:tRNA-2-methylthio-N(6)-dimethylallyladenosine(37) synthase activity"/>
    <property type="evidence" value="ECO:0007669"/>
    <property type="project" value="UniProtKB-EC"/>
</dbReference>
<keyword evidence="6 11" id="KW-0819">tRNA processing</keyword>
<name>A0A2T0BBI5_9CLOT</name>
<dbReference type="GO" id="GO:0005829">
    <property type="term" value="C:cytosol"/>
    <property type="evidence" value="ECO:0007669"/>
    <property type="project" value="TreeGrafter"/>
</dbReference>
<dbReference type="Proteomes" id="UP000237798">
    <property type="component" value="Unassembled WGS sequence"/>
</dbReference>
<dbReference type="PANTHER" id="PTHR43020">
    <property type="entry name" value="CDK5 REGULATORY SUBUNIT-ASSOCIATED PROTEIN 1"/>
    <property type="match status" value="1"/>
</dbReference>
<dbReference type="InterPro" id="IPR002792">
    <property type="entry name" value="TRAM_dom"/>
</dbReference>
<dbReference type="Pfam" id="PF04055">
    <property type="entry name" value="Radical_SAM"/>
    <property type="match status" value="1"/>
</dbReference>
<feature type="binding site" evidence="11">
    <location>
        <position position="176"/>
    </location>
    <ligand>
        <name>[4Fe-4S] cluster</name>
        <dbReference type="ChEBI" id="CHEBI:49883"/>
        <label>2</label>
        <note>4Fe-4S-S-AdoMet</note>
    </ligand>
</feature>
<dbReference type="InterPro" id="IPR006638">
    <property type="entry name" value="Elp3/MiaA/NifB-like_rSAM"/>
</dbReference>
<dbReference type="GO" id="GO:0051539">
    <property type="term" value="F:4 iron, 4 sulfur cluster binding"/>
    <property type="evidence" value="ECO:0007669"/>
    <property type="project" value="UniProtKB-UniRule"/>
</dbReference>
<dbReference type="SFLD" id="SFLDS00029">
    <property type="entry name" value="Radical_SAM"/>
    <property type="match status" value="1"/>
</dbReference>
<comment type="subunit">
    <text evidence="11">Monomer.</text>
</comment>
<dbReference type="GO" id="GO:0046872">
    <property type="term" value="F:metal ion binding"/>
    <property type="evidence" value="ECO:0007669"/>
    <property type="project" value="UniProtKB-KW"/>
</dbReference>
<dbReference type="NCBIfam" id="TIGR01574">
    <property type="entry name" value="miaB-methiolase"/>
    <property type="match status" value="1"/>
</dbReference>
<evidence type="ECO:0000256" key="10">
    <source>
        <dbReference type="ARBA" id="ARBA00033765"/>
    </source>
</evidence>
<feature type="domain" description="TRAM" evidence="12">
    <location>
        <begin position="395"/>
        <end position="458"/>
    </location>
</feature>
<dbReference type="SFLD" id="SFLDF00273">
    <property type="entry name" value="(dimethylallyl)adenosine_tRNA"/>
    <property type="match status" value="1"/>
</dbReference>
<dbReference type="SUPFAM" id="SSF102114">
    <property type="entry name" value="Radical SAM enzymes"/>
    <property type="match status" value="1"/>
</dbReference>
<keyword evidence="5 11" id="KW-0949">S-adenosyl-L-methionine</keyword>
<dbReference type="InterPro" id="IPR058240">
    <property type="entry name" value="rSAM_sf"/>
</dbReference>
<proteinExistence type="inferred from homology"/>
<feature type="binding site" evidence="11">
    <location>
        <position position="180"/>
    </location>
    <ligand>
        <name>[4Fe-4S] cluster</name>
        <dbReference type="ChEBI" id="CHEBI:49883"/>
        <label>2</label>
        <note>4Fe-4S-S-AdoMet</note>
    </ligand>
</feature>
<comment type="similarity">
    <text evidence="11">Belongs to the methylthiotransferase family. MiaB subfamily.</text>
</comment>
<gene>
    <name evidence="11 15" type="primary">miaB</name>
    <name evidence="15" type="ORF">CLLU_31720</name>
</gene>
<dbReference type="SMART" id="SM00729">
    <property type="entry name" value="Elp3"/>
    <property type="match status" value="1"/>
</dbReference>
<dbReference type="InterPro" id="IPR006463">
    <property type="entry name" value="MiaB_methiolase"/>
</dbReference>
<dbReference type="InterPro" id="IPR023404">
    <property type="entry name" value="rSAM_horseshoe"/>
</dbReference>
<evidence type="ECO:0000256" key="7">
    <source>
        <dbReference type="ARBA" id="ARBA00022723"/>
    </source>
</evidence>
<evidence type="ECO:0000259" key="13">
    <source>
        <dbReference type="PROSITE" id="PS51449"/>
    </source>
</evidence>
<dbReference type="HAMAP" id="MF_01864">
    <property type="entry name" value="tRNA_metthiotr_MiaB"/>
    <property type="match status" value="1"/>
</dbReference>
<keyword evidence="7 11" id="KW-0479">Metal-binding</keyword>
<evidence type="ECO:0000259" key="12">
    <source>
        <dbReference type="PROSITE" id="PS50926"/>
    </source>
</evidence>
<dbReference type="SFLD" id="SFLDG01061">
    <property type="entry name" value="methylthiotransferase"/>
    <property type="match status" value="1"/>
</dbReference>
<evidence type="ECO:0000313" key="16">
    <source>
        <dbReference type="Proteomes" id="UP000237798"/>
    </source>
</evidence>
<dbReference type="InterPro" id="IPR013848">
    <property type="entry name" value="Methylthiotransferase_N"/>
</dbReference>
<comment type="caution">
    <text evidence="15">The sequence shown here is derived from an EMBL/GenBank/DDBJ whole genome shotgun (WGS) entry which is preliminary data.</text>
</comment>
<feature type="domain" description="MTTase N-terminal" evidence="13">
    <location>
        <begin position="21"/>
        <end position="139"/>
    </location>
</feature>
<keyword evidence="2 11" id="KW-0004">4Fe-4S</keyword>
<dbReference type="NCBIfam" id="TIGR00089">
    <property type="entry name" value="MiaB/RimO family radical SAM methylthiotransferase"/>
    <property type="match status" value="1"/>
</dbReference>
<dbReference type="InterPro" id="IPR020612">
    <property type="entry name" value="Methylthiotransferase_CS"/>
</dbReference>
<dbReference type="CDD" id="cd01335">
    <property type="entry name" value="Radical_SAM"/>
    <property type="match status" value="1"/>
</dbReference>
<dbReference type="PROSITE" id="PS01278">
    <property type="entry name" value="MTTASE_RADICAL"/>
    <property type="match status" value="1"/>
</dbReference>
<dbReference type="EC" id="2.8.4.3" evidence="10 11"/>
<keyword evidence="4 11" id="KW-0808">Transferase</keyword>
<organism evidence="15 16">
    <name type="scientific">Clostridium luticellarii</name>
    <dbReference type="NCBI Taxonomy" id="1691940"/>
    <lineage>
        <taxon>Bacteria</taxon>
        <taxon>Bacillati</taxon>
        <taxon>Bacillota</taxon>
        <taxon>Clostridia</taxon>
        <taxon>Eubacteriales</taxon>
        <taxon>Clostridiaceae</taxon>
        <taxon>Clostridium</taxon>
    </lineage>
</organism>
<dbReference type="PROSITE" id="PS50926">
    <property type="entry name" value="TRAM"/>
    <property type="match status" value="1"/>
</dbReference>
<evidence type="ECO:0000256" key="11">
    <source>
        <dbReference type="HAMAP-Rule" id="MF_01864"/>
    </source>
</evidence>
<evidence type="ECO:0000256" key="1">
    <source>
        <dbReference type="ARBA" id="ARBA00003234"/>
    </source>
</evidence>
<feature type="binding site" evidence="11">
    <location>
        <position position="66"/>
    </location>
    <ligand>
        <name>[4Fe-4S] cluster</name>
        <dbReference type="ChEBI" id="CHEBI:49883"/>
        <label>1</label>
    </ligand>
</feature>
<dbReference type="InterPro" id="IPR038135">
    <property type="entry name" value="Methylthiotransferase_N_sf"/>
</dbReference>
<evidence type="ECO:0000256" key="2">
    <source>
        <dbReference type="ARBA" id="ARBA00022485"/>
    </source>
</evidence>
<dbReference type="PROSITE" id="PS51918">
    <property type="entry name" value="RADICAL_SAM"/>
    <property type="match status" value="1"/>
</dbReference>
<accession>A0A2T0BBI5</accession>
<comment type="catalytic activity">
    <reaction evidence="11">
        <text>N(6)-dimethylallyladenosine(37) in tRNA + (sulfur carrier)-SH + AH2 + 2 S-adenosyl-L-methionine = 2-methylsulfanyl-N(6)-dimethylallyladenosine(37) in tRNA + (sulfur carrier)-H + 5'-deoxyadenosine + L-methionine + A + S-adenosyl-L-homocysteine + 2 H(+)</text>
        <dbReference type="Rhea" id="RHEA:37067"/>
        <dbReference type="Rhea" id="RHEA-COMP:10375"/>
        <dbReference type="Rhea" id="RHEA-COMP:10376"/>
        <dbReference type="Rhea" id="RHEA-COMP:14737"/>
        <dbReference type="Rhea" id="RHEA-COMP:14739"/>
        <dbReference type="ChEBI" id="CHEBI:13193"/>
        <dbReference type="ChEBI" id="CHEBI:15378"/>
        <dbReference type="ChEBI" id="CHEBI:17319"/>
        <dbReference type="ChEBI" id="CHEBI:17499"/>
        <dbReference type="ChEBI" id="CHEBI:29917"/>
        <dbReference type="ChEBI" id="CHEBI:57844"/>
        <dbReference type="ChEBI" id="CHEBI:57856"/>
        <dbReference type="ChEBI" id="CHEBI:59789"/>
        <dbReference type="ChEBI" id="CHEBI:64428"/>
        <dbReference type="ChEBI" id="CHEBI:74415"/>
        <dbReference type="ChEBI" id="CHEBI:74417"/>
        <dbReference type="EC" id="2.8.4.3"/>
    </reaction>
</comment>
<dbReference type="PROSITE" id="PS51449">
    <property type="entry name" value="MTTASE_N"/>
    <property type="match status" value="1"/>
</dbReference>
<dbReference type="PANTHER" id="PTHR43020:SF2">
    <property type="entry name" value="MITOCHONDRIAL TRNA METHYLTHIOTRANSFERASE CDK5RAP1"/>
    <property type="match status" value="1"/>
</dbReference>
<dbReference type="AlphaFoldDB" id="A0A2T0BBI5"/>
<comment type="function">
    <text evidence="1 11">Catalyzes the methylthiolation of N6-(dimethylallyl)adenosine (i(6)A), leading to the formation of 2-methylthio-N6-(dimethylallyl)adenosine (ms(2)i(6)A) at position 37 in tRNAs that read codons beginning with uridine.</text>
</comment>
<feature type="binding site" evidence="11">
    <location>
        <position position="30"/>
    </location>
    <ligand>
        <name>[4Fe-4S] cluster</name>
        <dbReference type="ChEBI" id="CHEBI:49883"/>
        <label>1</label>
    </ligand>
</feature>
<reference evidence="15 16" key="1">
    <citation type="submission" date="2018-03" db="EMBL/GenBank/DDBJ databases">
        <title>Genome sequence of Clostridium luticellarii DSM 29923.</title>
        <authorList>
            <person name="Poehlein A."/>
            <person name="Daniel R."/>
        </authorList>
    </citation>
    <scope>NUCLEOTIDE SEQUENCE [LARGE SCALE GENOMIC DNA]</scope>
    <source>
        <strain evidence="15 16">DSM 29923</strain>
    </source>
</reference>
<evidence type="ECO:0000256" key="9">
    <source>
        <dbReference type="ARBA" id="ARBA00023014"/>
    </source>
</evidence>
<keyword evidence="16" id="KW-1185">Reference proteome</keyword>
<dbReference type="EMBL" id="PVXP01000073">
    <property type="protein sequence ID" value="PRR81266.1"/>
    <property type="molecule type" value="Genomic_DNA"/>
</dbReference>
<feature type="binding site" evidence="11">
    <location>
        <position position="100"/>
    </location>
    <ligand>
        <name>[4Fe-4S] cluster</name>
        <dbReference type="ChEBI" id="CHEBI:49883"/>
        <label>1</label>
    </ligand>
</feature>
<keyword evidence="3 11" id="KW-0963">Cytoplasm</keyword>
<evidence type="ECO:0000313" key="15">
    <source>
        <dbReference type="EMBL" id="PRR81266.1"/>
    </source>
</evidence>
<protein>
    <recommendedName>
        <fullName evidence="10 11">tRNA-2-methylthio-N(6)-dimethylallyladenosine synthase</fullName>
        <ecNumber evidence="10 11">2.8.4.3</ecNumber>
    </recommendedName>
    <alternativeName>
        <fullName evidence="11">(Dimethylallyl)adenosine tRNA methylthiotransferase MiaB</fullName>
    </alternativeName>
    <alternativeName>
        <fullName evidence="11">tRNA-i(6)A37 methylthiotransferase</fullName>
    </alternativeName>
</protein>
<dbReference type="InterPro" id="IPR005839">
    <property type="entry name" value="Methylthiotransferase"/>
</dbReference>
<dbReference type="Pfam" id="PF01938">
    <property type="entry name" value="TRAM"/>
    <property type="match status" value="1"/>
</dbReference>
<evidence type="ECO:0000259" key="14">
    <source>
        <dbReference type="PROSITE" id="PS51918"/>
    </source>
</evidence>
<evidence type="ECO:0000256" key="3">
    <source>
        <dbReference type="ARBA" id="ARBA00022490"/>
    </source>
</evidence>
<keyword evidence="9 11" id="KW-0411">Iron-sulfur</keyword>
<comment type="cofactor">
    <cofactor evidence="11">
        <name>[4Fe-4S] cluster</name>
        <dbReference type="ChEBI" id="CHEBI:49883"/>
    </cofactor>
    <text evidence="11">Binds 2 [4Fe-4S] clusters. One cluster is coordinated with 3 cysteines and an exchangeable S-adenosyl-L-methionine.</text>
</comment>
<dbReference type="Gene3D" id="3.80.30.20">
    <property type="entry name" value="tm_1862 like domain"/>
    <property type="match status" value="1"/>
</dbReference>
<dbReference type="Pfam" id="PF00919">
    <property type="entry name" value="UPF0004"/>
    <property type="match status" value="1"/>
</dbReference>
<comment type="subcellular location">
    <subcellularLocation>
        <location evidence="11">Cytoplasm</location>
    </subcellularLocation>
</comment>
<dbReference type="FunFam" id="3.80.30.20:FF:000001">
    <property type="entry name" value="tRNA-2-methylthio-N(6)-dimethylallyladenosine synthase 2"/>
    <property type="match status" value="1"/>
</dbReference>
<sequence length="458" mass="52586">MIMQREFTAGAKYCNQNRVKKTFFIETWGCQMNEEDSEKLSGMLKKMGYKKTENKIQADLIIFNTCCVRENAELKVYGHLGALKKLKEEKPGLIIALCGCMMQQKHMAENIIKKYPFVDIIFGTHNSYKFPQYLNAVHQNNSSVVEIQDRETGIVEGIPIDRESTIKAFVTIMYGCNNFCTYCIVPYVRGRERSRNPVNIENEIKNLVSKGYREITLLGQNVNSYGKDLLPRVGFSQLLRRINNINGLERIRFMTSHPKDLTEDVIDAVLECDKVCEQIHLPVQSGSTNILKKMNRNYSREQYLNLIHKIREKIPEAAITTDIMVGFPGESEEDFEETLKLAEEVKYDSAFTFIYSRREGTPADKLETQIPEDVKHERFNRLVEVVNKCSARRNRAYEGKIEEILVEGPSKNDSRKLTGRTRTGKLVNFQGDMDSIGKLVKVKITRANSFSLLGKQVQ</sequence>
<feature type="binding site" evidence="11">
    <location>
        <position position="183"/>
    </location>
    <ligand>
        <name>[4Fe-4S] cluster</name>
        <dbReference type="ChEBI" id="CHEBI:49883"/>
        <label>2</label>
        <note>4Fe-4S-S-AdoMet</note>
    </ligand>
</feature>
<feature type="domain" description="Radical SAM core" evidence="14">
    <location>
        <begin position="162"/>
        <end position="392"/>
    </location>
</feature>
<keyword evidence="8 11" id="KW-0408">Iron</keyword>
<evidence type="ECO:0000256" key="5">
    <source>
        <dbReference type="ARBA" id="ARBA00022691"/>
    </source>
</evidence>
<evidence type="ECO:0000256" key="8">
    <source>
        <dbReference type="ARBA" id="ARBA00023004"/>
    </source>
</evidence>
<evidence type="ECO:0000256" key="6">
    <source>
        <dbReference type="ARBA" id="ARBA00022694"/>
    </source>
</evidence>
<dbReference type="InterPro" id="IPR007197">
    <property type="entry name" value="rSAM"/>
</dbReference>
<dbReference type="Gene3D" id="3.40.50.12160">
    <property type="entry name" value="Methylthiotransferase, N-terminal domain"/>
    <property type="match status" value="1"/>
</dbReference>
<evidence type="ECO:0000256" key="4">
    <source>
        <dbReference type="ARBA" id="ARBA00022679"/>
    </source>
</evidence>
<dbReference type="SFLD" id="SFLDG01082">
    <property type="entry name" value="B12-binding_domain_containing"/>
    <property type="match status" value="1"/>
</dbReference>
<dbReference type="FunFam" id="3.40.50.12160:FF:000006">
    <property type="entry name" value="tRNA-2-methylthio-N(6)-dimethylallyladenosine synthase"/>
    <property type="match status" value="1"/>
</dbReference>